<dbReference type="PANTHER" id="PTHR45138:SF9">
    <property type="entry name" value="DIGUANYLATE CYCLASE DGCM-RELATED"/>
    <property type="match status" value="1"/>
</dbReference>
<dbReference type="Proteomes" id="UP000239896">
    <property type="component" value="Unassembled WGS sequence"/>
</dbReference>
<dbReference type="GO" id="GO:0052621">
    <property type="term" value="F:diguanylate cyclase activity"/>
    <property type="evidence" value="ECO:0007669"/>
    <property type="project" value="UniProtKB-EC"/>
</dbReference>
<feature type="domain" description="GGDEF" evidence="6">
    <location>
        <begin position="246"/>
        <end position="378"/>
    </location>
</feature>
<dbReference type="PANTHER" id="PTHR45138">
    <property type="entry name" value="REGULATORY COMPONENTS OF SENSORY TRANSDUCTION SYSTEM"/>
    <property type="match status" value="1"/>
</dbReference>
<evidence type="ECO:0000256" key="1">
    <source>
        <dbReference type="ARBA" id="ARBA00001946"/>
    </source>
</evidence>
<dbReference type="EC" id="2.7.7.65" evidence="2"/>
<evidence type="ECO:0000256" key="4">
    <source>
        <dbReference type="SAM" id="Coils"/>
    </source>
</evidence>
<keyword evidence="5" id="KW-1133">Transmembrane helix</keyword>
<evidence type="ECO:0000256" key="3">
    <source>
        <dbReference type="ARBA" id="ARBA00034247"/>
    </source>
</evidence>
<organism evidence="7 8">
    <name type="scientific">Halomonas ventosae</name>
    <dbReference type="NCBI Taxonomy" id="229007"/>
    <lineage>
        <taxon>Bacteria</taxon>
        <taxon>Pseudomonadati</taxon>
        <taxon>Pseudomonadota</taxon>
        <taxon>Gammaproteobacteria</taxon>
        <taxon>Oceanospirillales</taxon>
        <taxon>Halomonadaceae</taxon>
        <taxon>Halomonas</taxon>
    </lineage>
</organism>
<dbReference type="Pfam" id="PF00990">
    <property type="entry name" value="GGDEF"/>
    <property type="match status" value="1"/>
</dbReference>
<comment type="catalytic activity">
    <reaction evidence="3">
        <text>2 GTP = 3',3'-c-di-GMP + 2 diphosphate</text>
        <dbReference type="Rhea" id="RHEA:24898"/>
        <dbReference type="ChEBI" id="CHEBI:33019"/>
        <dbReference type="ChEBI" id="CHEBI:37565"/>
        <dbReference type="ChEBI" id="CHEBI:58805"/>
        <dbReference type="EC" id="2.7.7.65"/>
    </reaction>
</comment>
<name>A0A2T0VDJ8_9GAMM</name>
<reference evidence="7 8" key="1">
    <citation type="submission" date="2018-03" db="EMBL/GenBank/DDBJ databases">
        <title>Comparative analysis of microorganisms from saline springs in Andes Mountain Range, Colombia.</title>
        <authorList>
            <person name="Rubin E."/>
        </authorList>
    </citation>
    <scope>NUCLEOTIDE SEQUENCE [LARGE SCALE GENOMIC DNA]</scope>
    <source>
        <strain evidence="7 8">USBA 854</strain>
    </source>
</reference>
<dbReference type="InterPro" id="IPR000160">
    <property type="entry name" value="GGDEF_dom"/>
</dbReference>
<dbReference type="AlphaFoldDB" id="A0A2T0VDJ8"/>
<dbReference type="GO" id="GO:0005886">
    <property type="term" value="C:plasma membrane"/>
    <property type="evidence" value="ECO:0007669"/>
    <property type="project" value="TreeGrafter"/>
</dbReference>
<gene>
    <name evidence="7" type="ORF">BCL64_11724</name>
</gene>
<keyword evidence="8" id="KW-1185">Reference proteome</keyword>
<dbReference type="NCBIfam" id="TIGR00254">
    <property type="entry name" value="GGDEF"/>
    <property type="match status" value="1"/>
</dbReference>
<sequence length="406" mass="44888">MRAASSRGLGVRLVLAFSLIAMLCALAIAYYVTQARQQVGADYTALVTDVVRAQQDPAAMRLTLDSLIDRPDRIHLEQLNDLLWRIPRRIEGIRLQLRRSELAPASYDELLDELAQVESRLPALEAAIDAAAEEGLDARGGEAILALGLDIEEGLAWAYSELNELLHRASAEQRQLMERLALAVAVLLLLLLVAIAAVMRMLFHLHRQRETMRLQSRTDDLTSLGNRRWLREAAGEAFERRRRHGSPLSLMLLDLDHFKRINDAYGHPIGDAVLVAFARILERQVRRVDRVARMGGEEFAILMPDSDLAGAEALAERILRATRAMPLPGPAAEHRLTVSIGVVEAEEERSFDRLYSRADQLLYRAKADGRDRAVAGHAAPSPAGGGVAVHQDAGVAQHACDGESRR</sequence>
<dbReference type="CDD" id="cd01949">
    <property type="entry name" value="GGDEF"/>
    <property type="match status" value="1"/>
</dbReference>
<dbReference type="PROSITE" id="PS50887">
    <property type="entry name" value="GGDEF"/>
    <property type="match status" value="1"/>
</dbReference>
<feature type="transmembrane region" description="Helical" evidence="5">
    <location>
        <begin position="180"/>
        <end position="203"/>
    </location>
</feature>
<comment type="caution">
    <text evidence="7">The sequence shown here is derived from an EMBL/GenBank/DDBJ whole genome shotgun (WGS) entry which is preliminary data.</text>
</comment>
<keyword evidence="4" id="KW-0175">Coiled coil</keyword>
<comment type="cofactor">
    <cofactor evidence="1">
        <name>Mg(2+)</name>
        <dbReference type="ChEBI" id="CHEBI:18420"/>
    </cofactor>
</comment>
<keyword evidence="5" id="KW-0812">Transmembrane</keyword>
<accession>A0A2T0VDJ8</accession>
<proteinExistence type="predicted"/>
<evidence type="ECO:0000256" key="5">
    <source>
        <dbReference type="SAM" id="Phobius"/>
    </source>
</evidence>
<dbReference type="EMBL" id="PVTM01000017">
    <property type="protein sequence ID" value="PRY68258.1"/>
    <property type="molecule type" value="Genomic_DNA"/>
</dbReference>
<dbReference type="RefSeq" id="WP_146132011.1">
    <property type="nucleotide sequence ID" value="NZ_PVTM01000017.1"/>
</dbReference>
<dbReference type="SMART" id="SM00267">
    <property type="entry name" value="GGDEF"/>
    <property type="match status" value="1"/>
</dbReference>
<dbReference type="GO" id="GO:1902201">
    <property type="term" value="P:negative regulation of bacterial-type flagellum-dependent cell motility"/>
    <property type="evidence" value="ECO:0007669"/>
    <property type="project" value="TreeGrafter"/>
</dbReference>
<evidence type="ECO:0000256" key="2">
    <source>
        <dbReference type="ARBA" id="ARBA00012528"/>
    </source>
</evidence>
<evidence type="ECO:0000313" key="7">
    <source>
        <dbReference type="EMBL" id="PRY68258.1"/>
    </source>
</evidence>
<dbReference type="InterPro" id="IPR050469">
    <property type="entry name" value="Diguanylate_Cyclase"/>
</dbReference>
<dbReference type="Gene3D" id="3.30.70.270">
    <property type="match status" value="1"/>
</dbReference>
<evidence type="ECO:0000259" key="6">
    <source>
        <dbReference type="PROSITE" id="PS50887"/>
    </source>
</evidence>
<dbReference type="InterPro" id="IPR043128">
    <property type="entry name" value="Rev_trsase/Diguanyl_cyclase"/>
</dbReference>
<keyword evidence="5" id="KW-0472">Membrane</keyword>
<dbReference type="InterPro" id="IPR029787">
    <property type="entry name" value="Nucleotide_cyclase"/>
</dbReference>
<dbReference type="SUPFAM" id="SSF55073">
    <property type="entry name" value="Nucleotide cyclase"/>
    <property type="match status" value="1"/>
</dbReference>
<evidence type="ECO:0000313" key="8">
    <source>
        <dbReference type="Proteomes" id="UP000239896"/>
    </source>
</evidence>
<protein>
    <recommendedName>
        <fullName evidence="2">diguanylate cyclase</fullName>
        <ecNumber evidence="2">2.7.7.65</ecNumber>
    </recommendedName>
</protein>
<dbReference type="FunFam" id="3.30.70.270:FF:000001">
    <property type="entry name" value="Diguanylate cyclase domain protein"/>
    <property type="match status" value="1"/>
</dbReference>
<feature type="coiled-coil region" evidence="4">
    <location>
        <begin position="107"/>
        <end position="134"/>
    </location>
</feature>
<dbReference type="GO" id="GO:0043709">
    <property type="term" value="P:cell adhesion involved in single-species biofilm formation"/>
    <property type="evidence" value="ECO:0007669"/>
    <property type="project" value="TreeGrafter"/>
</dbReference>